<keyword evidence="1 3" id="KW-0378">Hydrolase</keyword>
<name>A0A045IWE9_MYCTX</name>
<dbReference type="EMBL" id="CSAJ01000072">
    <property type="protein sequence ID" value="COV76018.1"/>
    <property type="molecule type" value="Genomic_DNA"/>
</dbReference>
<evidence type="ECO:0000313" key="26">
    <source>
        <dbReference type="Proteomes" id="UP000050139"/>
    </source>
</evidence>
<dbReference type="Proteomes" id="UP000256381">
    <property type="component" value="Unassembled WGS sequence"/>
</dbReference>
<proteinExistence type="predicted"/>
<dbReference type="CDD" id="cd02603">
    <property type="entry name" value="HAD_sEH-N_like"/>
    <property type="match status" value="1"/>
</dbReference>
<dbReference type="SFLD" id="SFLDS00003">
    <property type="entry name" value="Haloacid_Dehalogenase"/>
    <property type="match status" value="1"/>
</dbReference>
<dbReference type="Proteomes" id="UP000050139">
    <property type="component" value="Unassembled WGS sequence"/>
</dbReference>
<dbReference type="Proteomes" id="UP000045842">
    <property type="component" value="Unassembled WGS sequence"/>
</dbReference>
<evidence type="ECO:0000313" key="29">
    <source>
        <dbReference type="Proteomes" id="UP000256381"/>
    </source>
</evidence>
<dbReference type="EMBL" id="CHKL01000266">
    <property type="protein sequence ID" value="COW38595.1"/>
    <property type="molecule type" value="Genomic_DNA"/>
</dbReference>
<dbReference type="Proteomes" id="UP000050164">
    <property type="component" value="Unassembled WGS sequence"/>
</dbReference>
<dbReference type="Proteomes" id="UP000189452">
    <property type="component" value="Chromosome"/>
</dbReference>
<dbReference type="EMBL" id="LWDQ01000001">
    <property type="protein sequence ID" value="OMH61339.1"/>
    <property type="molecule type" value="Genomic_DNA"/>
</dbReference>
<dbReference type="PRINTS" id="PR00413">
    <property type="entry name" value="HADHALOGNASE"/>
</dbReference>
<evidence type="ECO:0000313" key="25">
    <source>
        <dbReference type="Proteomes" id="UP000049023"/>
    </source>
</evidence>
<dbReference type="AlphaFoldDB" id="A0A045IWE9"/>
<gene>
    <name evidence="3" type="primary">yihX</name>
    <name evidence="14" type="ORF">A4S10_03530</name>
    <name evidence="16" type="ORF">DKC2_3596</name>
    <name evidence="15" type="ORF">DSJ38_11795</name>
    <name evidence="4" type="ORF">ERS007657_02463</name>
    <name evidence="9" type="ORF">ERS007679_00741</name>
    <name evidence="2" type="ORF">ERS007681_00878</name>
    <name evidence="3" type="ORF">ERS007688_01828</name>
    <name evidence="12" type="ORF">ERS007703_05073</name>
    <name evidence="10" type="ORF">ERS007720_00871</name>
    <name evidence="11" type="ORF">ERS007741_02374</name>
    <name evidence="7" type="ORF">ERS027646_01640</name>
    <name evidence="5" type="ORF">ERS027659_00045</name>
    <name evidence="6" type="ORF">ERS027661_00621</name>
    <name evidence="8" type="ORF">ERS094118_03579</name>
    <name evidence="13" type="ORF">J8J21_17690</name>
</gene>
<reference evidence="14 28" key="4">
    <citation type="submission" date="2016-04" db="EMBL/GenBank/DDBJ databases">
        <authorList>
            <person name="Bigi M."/>
            <person name="Bigi F."/>
            <person name="Soria M.A."/>
        </authorList>
    </citation>
    <scope>NUCLEOTIDE SEQUENCE [LARGE SCALE GENOMIC DNA]</scope>
    <source>
        <strain evidence="14 28">6548</strain>
    </source>
</reference>
<dbReference type="Proteomes" id="UP000044938">
    <property type="component" value="Unassembled WGS sequence"/>
</dbReference>
<dbReference type="Proteomes" id="UP000048948">
    <property type="component" value="Unassembled WGS sequence"/>
</dbReference>
<evidence type="ECO:0000313" key="7">
    <source>
        <dbReference type="EMBL" id="CKS31552.1"/>
    </source>
</evidence>
<dbReference type="Proteomes" id="UP000671119">
    <property type="component" value="Unassembled WGS sequence"/>
</dbReference>
<dbReference type="EMBL" id="CFOH01000258">
    <property type="protein sequence ID" value="CFE50918.1"/>
    <property type="molecule type" value="Genomic_DNA"/>
</dbReference>
<reference evidence="13 31" key="9">
    <citation type="submission" date="2021-03" db="EMBL/GenBank/DDBJ databases">
        <title>Whole Genome Sequencing of Mycobacterium tuberculosis clinical isolates from Arunachal Pradesh, India.</title>
        <authorList>
            <person name="Singh S."/>
            <person name="Mudliar S.R."/>
            <person name="Kulsum U."/>
            <person name="Rufai S.B."/>
            <person name="Singh P.K."/>
            <person name="Umpo M."/>
            <person name="Nyori M."/>
        </authorList>
    </citation>
    <scope>NUCLEOTIDE SEQUENCE [LARGE SCALE GENOMIC DNA]</scope>
    <source>
        <strain evidence="13 31">OMICS/BPL/0142/20/SP</strain>
    </source>
</reference>
<dbReference type="InterPro" id="IPR036412">
    <property type="entry name" value="HAD-like_sf"/>
</dbReference>
<dbReference type="Proteomes" id="UP000046947">
    <property type="component" value="Unassembled WGS sequence"/>
</dbReference>
<protein>
    <submittedName>
        <fullName evidence="13 14">Phosphatase</fullName>
        <ecNumber evidence="14">3.1.-.-</ecNumber>
    </submittedName>
    <submittedName>
        <fullName evidence="3">HAD superfamily hydrolase</fullName>
        <ecNumber evidence="3">3.1.3.-</ecNumber>
    </submittedName>
    <submittedName>
        <fullName evidence="15">Haloacid dehalogenase</fullName>
    </submittedName>
</protein>
<evidence type="ECO:0000313" key="23">
    <source>
        <dbReference type="Proteomes" id="UP000048600"/>
    </source>
</evidence>
<evidence type="ECO:0000313" key="13">
    <source>
        <dbReference type="EMBL" id="MBP0684912.1"/>
    </source>
</evidence>
<reference evidence="15" key="7">
    <citation type="submission" date="2018-07" db="EMBL/GenBank/DDBJ databases">
        <authorList>
            <person name="Shah S."/>
            <person name="Brown T."/>
            <person name="Auld S."/>
            <person name="Bratton K."/>
            <person name="Narechania A."/>
            <person name="Mathema B."/>
            <person name="Gandhi N."/>
        </authorList>
    </citation>
    <scope>NUCLEOTIDE SEQUENCE</scope>
    <source>
        <strain evidence="15">32301_S10</strain>
    </source>
</reference>
<evidence type="ECO:0000313" key="24">
    <source>
        <dbReference type="Proteomes" id="UP000048948"/>
    </source>
</evidence>
<reference evidence="15 29" key="5">
    <citation type="journal article" date="2017" name="N. Engl. J. Med.">
        <title>Transmission of Extensively Drug-Resistant Tuberculosis in South Africa.</title>
        <authorList>
            <person name="Shah N.S."/>
            <person name="Auld S.C."/>
            <person name="Brust J.C."/>
            <person name="Mathema B."/>
            <person name="Ismail N."/>
            <person name="Moodley P."/>
            <person name="Mlisana K."/>
            <person name="Allana S."/>
            <person name="Campbell A."/>
            <person name="Mthiyane T."/>
            <person name="Morris N."/>
            <person name="Mpangase P."/>
            <person name="van der Meulen H."/>
            <person name="Omar S.V."/>
            <person name="Brown T.S."/>
            <person name="Narechania A."/>
            <person name="Shaskina E."/>
            <person name="Kapwata T."/>
            <person name="Kreiswirth B."/>
            <person name="Gandhi N.R."/>
        </authorList>
    </citation>
    <scope>NUCLEOTIDE SEQUENCE [LARGE SCALE GENOMIC DNA]</scope>
    <source>
        <strain evidence="15 29">32301_S10</strain>
    </source>
</reference>
<dbReference type="EMBL" id="CGCX01000950">
    <property type="protein sequence ID" value="CFR86114.1"/>
    <property type="molecule type" value="Genomic_DNA"/>
</dbReference>
<evidence type="ECO:0000313" key="12">
    <source>
        <dbReference type="EMBL" id="COX32044.1"/>
    </source>
</evidence>
<sequence>MSISAVVFDRDGVLTSFDWTRAEEDVRRITGLPLEEIERRWGGWLNGLTIDDAFVETQPISEFLSSLARELELGSKARDELVRLDYMAFAQGYPDARPALEEARRRGLKVGVLTNNSLLVSARSLLQCAALHDLVDVVLSSQMIGAAKPDPRAYQAIAEALGVSTTSCLFFDDIADWVEGARCAGMRAYLVDRSGQTRDGVVRDLSSLGAILDGAGP</sequence>
<evidence type="ECO:0000313" key="15">
    <source>
        <dbReference type="EMBL" id="REQ51768.1"/>
    </source>
</evidence>
<evidence type="ECO:0000313" key="21">
    <source>
        <dbReference type="Proteomes" id="UP000046947"/>
    </source>
</evidence>
<dbReference type="EC" id="3.1.3.-" evidence="3"/>
<dbReference type="Pfam" id="PF00702">
    <property type="entry name" value="Hydrolase"/>
    <property type="match status" value="1"/>
</dbReference>
<evidence type="ECO:0000313" key="16">
    <source>
        <dbReference type="EMBL" id="VCU51687.1"/>
    </source>
</evidence>
<dbReference type="SFLD" id="SFLDG01129">
    <property type="entry name" value="C1.5:_HAD__Beta-PGM__Phosphata"/>
    <property type="match status" value="1"/>
</dbReference>
<dbReference type="EMBL" id="LR027516">
    <property type="protein sequence ID" value="VCU51687.1"/>
    <property type="molecule type" value="Genomic_DNA"/>
</dbReference>
<dbReference type="OMA" id="ELLPWRY"/>
<dbReference type="InterPro" id="IPR051540">
    <property type="entry name" value="S-2-haloacid_dehalogenase"/>
</dbReference>
<dbReference type="GO" id="GO:0016787">
    <property type="term" value="F:hydrolase activity"/>
    <property type="evidence" value="ECO:0007669"/>
    <property type="project" value="UniProtKB-KW"/>
</dbReference>
<evidence type="ECO:0000313" key="3">
    <source>
        <dbReference type="EMBL" id="CFE50918.1"/>
    </source>
</evidence>
<evidence type="ECO:0000313" key="6">
    <source>
        <dbReference type="EMBL" id="CKR11756.1"/>
    </source>
</evidence>
<evidence type="ECO:0000313" key="20">
    <source>
        <dbReference type="Proteomes" id="UP000046680"/>
    </source>
</evidence>
<evidence type="ECO:0000313" key="28">
    <source>
        <dbReference type="Proteomes" id="UP000189452"/>
    </source>
</evidence>
<dbReference type="InterPro" id="IPR006439">
    <property type="entry name" value="HAD-SF_hydro_IA"/>
</dbReference>
<dbReference type="EMBL" id="CSAD01000064">
    <property type="protein sequence ID" value="COU96732.1"/>
    <property type="molecule type" value="Genomic_DNA"/>
</dbReference>
<dbReference type="EMBL" id="CNFT01000004">
    <property type="protein sequence ID" value="CKQ74026.1"/>
    <property type="molecule type" value="Genomic_DNA"/>
</dbReference>
<reference evidence="8 26" key="2">
    <citation type="submission" date="2015-03" db="EMBL/GenBank/DDBJ databases">
        <authorList>
            <consortium name="Pathogen Informatics"/>
            <person name="Murphy D."/>
        </authorList>
    </citation>
    <scope>NUCLEOTIDE SEQUENCE [LARGE SCALE GENOMIC DNA]</scope>
    <source>
        <strain evidence="8 26">0268S</strain>
    </source>
</reference>
<evidence type="ECO:0000256" key="1">
    <source>
        <dbReference type="ARBA" id="ARBA00022801"/>
    </source>
</evidence>
<dbReference type="Proteomes" id="UP000048600">
    <property type="component" value="Unassembled WGS sequence"/>
</dbReference>
<dbReference type="Proteomes" id="UP000049023">
    <property type="component" value="Unassembled WGS sequence"/>
</dbReference>
<evidence type="ECO:0000313" key="19">
    <source>
        <dbReference type="Proteomes" id="UP000045842"/>
    </source>
</evidence>
<reference evidence="12" key="3">
    <citation type="submission" date="2015-03" db="EMBL/GenBank/DDBJ databases">
        <authorList>
            <person name="Murphy D."/>
        </authorList>
    </citation>
    <scope>NUCLEOTIDE SEQUENCE [LARGE SCALE GENOMIC DNA]</scope>
    <source>
        <strain evidence="12">K00500041</strain>
    </source>
</reference>
<dbReference type="EMBL" id="CNFU01000081">
    <property type="protein sequence ID" value="CKR11756.1"/>
    <property type="molecule type" value="Genomic_DNA"/>
</dbReference>
<dbReference type="NCBIfam" id="TIGR01509">
    <property type="entry name" value="HAD-SF-IA-v3"/>
    <property type="match status" value="1"/>
</dbReference>
<dbReference type="EMBL" id="CSAE01001122">
    <property type="protein sequence ID" value="COX32044.1"/>
    <property type="molecule type" value="Genomic_DNA"/>
</dbReference>
<dbReference type="EMBL" id="COPH01000035">
    <property type="protein sequence ID" value="CLW90610.1"/>
    <property type="molecule type" value="Genomic_DNA"/>
</dbReference>
<dbReference type="EC" id="3.1.-.-" evidence="14"/>
<dbReference type="PANTHER" id="PTHR43316">
    <property type="entry name" value="HYDROLASE, HALOACID DELAHOGENASE-RELATED"/>
    <property type="match status" value="1"/>
</dbReference>
<evidence type="ECO:0000313" key="17">
    <source>
        <dbReference type="Proteomes" id="UP000038802"/>
    </source>
</evidence>
<dbReference type="EMBL" id="CNGE01000251">
    <property type="protein sequence ID" value="CKS31552.1"/>
    <property type="molecule type" value="Genomic_DNA"/>
</dbReference>
<dbReference type="Proteomes" id="UP000046680">
    <property type="component" value="Unassembled WGS sequence"/>
</dbReference>
<dbReference type="Proteomes" id="UP000300237">
    <property type="component" value="Chromosome"/>
</dbReference>
<dbReference type="EMBL" id="CFOE01000073">
    <property type="protein sequence ID" value="CFE38010.1"/>
    <property type="molecule type" value="Genomic_DNA"/>
</dbReference>
<organism evidence="3 21">
    <name type="scientific">Mycobacterium tuberculosis</name>
    <dbReference type="NCBI Taxonomy" id="1773"/>
    <lineage>
        <taxon>Bacteria</taxon>
        <taxon>Bacillati</taxon>
        <taxon>Actinomycetota</taxon>
        <taxon>Actinomycetes</taxon>
        <taxon>Mycobacteriales</taxon>
        <taxon>Mycobacteriaceae</taxon>
        <taxon>Mycobacterium</taxon>
        <taxon>Mycobacterium tuberculosis complex</taxon>
    </lineage>
</organism>
<evidence type="ECO:0000313" key="31">
    <source>
        <dbReference type="Proteomes" id="UP000671119"/>
    </source>
</evidence>
<dbReference type="SUPFAM" id="SSF56784">
    <property type="entry name" value="HAD-like"/>
    <property type="match status" value="1"/>
</dbReference>
<dbReference type="InterPro" id="IPR023214">
    <property type="entry name" value="HAD_sf"/>
</dbReference>
<dbReference type="Proteomes" id="UP000048289">
    <property type="component" value="Unassembled WGS sequence"/>
</dbReference>
<dbReference type="EMBL" id="QTBD01000151">
    <property type="protein sequence ID" value="REQ51768.1"/>
    <property type="molecule type" value="Genomic_DNA"/>
</dbReference>
<evidence type="ECO:0000313" key="9">
    <source>
        <dbReference type="EMBL" id="COU96732.1"/>
    </source>
</evidence>
<dbReference type="Gene3D" id="3.40.50.1000">
    <property type="entry name" value="HAD superfamily/HAD-like"/>
    <property type="match status" value="1"/>
</dbReference>
<evidence type="ECO:0000313" key="4">
    <source>
        <dbReference type="EMBL" id="CFR86114.1"/>
    </source>
</evidence>
<evidence type="ECO:0000313" key="30">
    <source>
        <dbReference type="Proteomes" id="UP000300237"/>
    </source>
</evidence>
<evidence type="ECO:0000313" key="2">
    <source>
        <dbReference type="EMBL" id="CFE38010.1"/>
    </source>
</evidence>
<dbReference type="PANTHER" id="PTHR43316:SF3">
    <property type="entry name" value="HALOACID DEHALOGENASE, TYPE II (AFU_ORTHOLOGUE AFUA_2G07750)-RELATED"/>
    <property type="match status" value="1"/>
</dbReference>
<dbReference type="PATRIC" id="fig|1773.206.peg.2640"/>
<dbReference type="NCBIfam" id="TIGR01549">
    <property type="entry name" value="HAD-SF-IA-v1"/>
    <property type="match status" value="1"/>
</dbReference>
<evidence type="ECO:0000313" key="8">
    <source>
        <dbReference type="EMBL" id="CLW90610.1"/>
    </source>
</evidence>
<reference evidence="14 28" key="6">
    <citation type="submission" date="2017-02" db="EMBL/GenBank/DDBJ databases">
        <title>Protein polymorphisms may explain contrasting epidemiological fitness of two variants of a multidrug-resistant Mycobacterium tuberculosis strain.</title>
        <authorList>
            <person name="Bigi M.M."/>
            <person name="Lopez B."/>
            <person name="Blanco F.C."/>
            <person name="Sasiain M.C."/>
            <person name="De La Barrera S."/>
            <person name="Ritacco V."/>
            <person name="Bigi F."/>
            <person name="Soria M.A."/>
        </authorList>
    </citation>
    <scope>NUCLEOTIDE SEQUENCE [LARGE SCALE GENOMIC DNA]</scope>
    <source>
        <strain evidence="14 28">6548</strain>
    </source>
</reference>
<evidence type="ECO:0000313" key="10">
    <source>
        <dbReference type="EMBL" id="COV76018.1"/>
    </source>
</evidence>
<dbReference type="Proteomes" id="UP000038802">
    <property type="component" value="Unassembled WGS sequence"/>
</dbReference>
<evidence type="ECO:0000313" key="11">
    <source>
        <dbReference type="EMBL" id="COW38595.1"/>
    </source>
</evidence>
<dbReference type="SMR" id="A0A045IWE9"/>
<dbReference type="EMBL" id="JAGIZI010000034">
    <property type="protein sequence ID" value="MBP0684912.1"/>
    <property type="molecule type" value="Genomic_DNA"/>
</dbReference>
<evidence type="ECO:0000313" key="14">
    <source>
        <dbReference type="EMBL" id="OMH61339.1"/>
    </source>
</evidence>
<evidence type="ECO:0000313" key="5">
    <source>
        <dbReference type="EMBL" id="CKQ74026.1"/>
    </source>
</evidence>
<evidence type="ECO:0000313" key="22">
    <source>
        <dbReference type="Proteomes" id="UP000048289"/>
    </source>
</evidence>
<reference evidence="16 30" key="8">
    <citation type="submission" date="2018-08" db="EMBL/GenBank/DDBJ databases">
        <authorList>
            <person name="Fokvardsen B D."/>
            <person name="Norman A."/>
        </authorList>
    </citation>
    <scope>NUCLEOTIDE SEQUENCE [LARGE SCALE GENOMIC DNA]</scope>
    <source>
        <strain evidence="16 30">DKC2</strain>
    </source>
</reference>
<dbReference type="RefSeq" id="WP_003417903.1">
    <property type="nucleotide sequence ID" value="NZ_AP017901.1"/>
</dbReference>
<accession>A0A045IWE9</accession>
<evidence type="ECO:0000313" key="18">
    <source>
        <dbReference type="Proteomes" id="UP000044938"/>
    </source>
</evidence>
<dbReference type="STRING" id="115862.BBG46_17600"/>
<evidence type="ECO:0000313" key="27">
    <source>
        <dbReference type="Proteomes" id="UP000050164"/>
    </source>
</evidence>
<reference evidence="17 18" key="1">
    <citation type="submission" date="2015-03" db="EMBL/GenBank/DDBJ databases">
        <authorList>
            <consortium name="Pathogen Informatics"/>
        </authorList>
    </citation>
    <scope>NUCLEOTIDE SEQUENCE [LARGE SCALE GENOMIC DNA]</scope>
    <source>
        <strain evidence="7 24">Bir 172</strain>
        <strain evidence="5 27">Bir 185</strain>
        <strain evidence="6 25">Bir 187</strain>
        <strain evidence="4 20">C09601061</strain>
        <strain evidence="9 19">G09801536</strain>
        <strain evidence="2 22">G09901357</strain>
        <strain evidence="3 21">H09601792</strain>
        <strain evidence="17">K00500041</strain>
        <strain evidence="10 18">M09401471</strain>
        <strain evidence="11 23">P00601463</strain>
    </source>
</reference>